<dbReference type="EMBL" id="JAPFFF010000055">
    <property type="protein sequence ID" value="KAK8838447.1"/>
    <property type="molecule type" value="Genomic_DNA"/>
</dbReference>
<feature type="compositionally biased region" description="Basic and acidic residues" evidence="1">
    <location>
        <begin position="1278"/>
        <end position="1296"/>
    </location>
</feature>
<proteinExistence type="predicted"/>
<keyword evidence="3" id="KW-1185">Reference proteome</keyword>
<feature type="region of interest" description="Disordered" evidence="1">
    <location>
        <begin position="1452"/>
        <end position="1566"/>
    </location>
</feature>
<organism evidence="2 3">
    <name type="scientific">Tritrichomonas musculus</name>
    <dbReference type="NCBI Taxonomy" id="1915356"/>
    <lineage>
        <taxon>Eukaryota</taxon>
        <taxon>Metamonada</taxon>
        <taxon>Parabasalia</taxon>
        <taxon>Tritrichomonadida</taxon>
        <taxon>Tritrichomonadidae</taxon>
        <taxon>Tritrichomonas</taxon>
    </lineage>
</organism>
<accession>A0ABR2GWZ5</accession>
<protein>
    <submittedName>
        <fullName evidence="2">Uncharacterized protein</fullName>
    </submittedName>
</protein>
<feature type="region of interest" description="Disordered" evidence="1">
    <location>
        <begin position="1220"/>
        <end position="1342"/>
    </location>
</feature>
<feature type="compositionally biased region" description="Low complexity" evidence="1">
    <location>
        <begin position="1042"/>
        <end position="1055"/>
    </location>
</feature>
<feature type="compositionally biased region" description="Acidic residues" evidence="1">
    <location>
        <begin position="1532"/>
        <end position="1558"/>
    </location>
</feature>
<sequence>MKLTKHLDESQEVFFHKEFQPKSSFVYCYFVEKKYANISSKKSEEKRALYEITFASDIQRFYYYPGTKDIYTFLGFTNQNQLEVAIFQPSLRKAALNRKFYYFPLQDLPSYLTPPVPKRINIEETPKMAIYEPAKDKKISLFIFLEDFQPIDNLFYCYFEEKDIPSRFLSSNHLHNFSFAYQTVFDIQRFAYHPRLQKVFTFFGFLTRVQMMCALQNKKLQSSAKNNEIFIYKKNPENFIIGQSEVEPINYNNVTNQYLNSANISIGACHRNIFLGLKFGSLIKNPIQNLIGNLIELSNFQNFVPKENLIYICYIEKSFPCQITFKKIGILNCLINCRDIQQYCHFPHSKVVCSFFGFSNFLDLKNNFRRLSNTTQVWIYPYLNLSNEITVENNDMEVTELREFVPKKELIYFYFHENHKENKSENPWGKVFQSFYAIYNAEDIQSSCYYPGTNKIYSFYGFKSKKLLLKAIKHSTFEFKDIYNLKIYNKKDKNVSSSQSNKTFLICNSCFDPEHFKKQFSKSIKKFYPVENLFYTFFVENSAQFDNYKIIFFDSRIENVQRYRIYDGYAYSFIGFKDESERDEFILTYNDLPIKFYRFEKTESSNNYSVPSADVFINQHIPISLDNKKAKNDVQVEIADTTNISSKNKKKKKDTESKNTSSPKKATDSKEQKQTTAPPRQINQNSNKSVYQIFEPKKNTFYLYIEELLNPNLKLSEKSYRTIFGINYSTDIQRFNYLPGTNKIYTFIGFSNQQYLNEALNHQPLKSSAKNQKIFIFNTQEETTSNSQISKNKPKNNQDNKITDKTNQQTTTSQNNSKNDGFYFSSENTNDNNNSTSKSQAITDRSKPENNQLKSPPKEKSNEVNNKNQINFEPKTISSSKKATDSNEQKQTSAPPIQVNQNSNKSVYRTFEPKKNTFYLYFEELSSPNYKSSEKSYRTIFGINFSTDIQRFHYLPGTNEIYTFIGFSSQINLIIALNHQSLKSSAKNQKIFTFNTQEETTSNSKNQKDKPKIKANNKITDKSNQQTTTSRSNSKNDEFYFSSENTNNKNSSTSNLQAINGQSKPENDQLKSPPKEKSNEVNNKNQINFEPKTISSSKKATDSNEQKQTSAPPIKTNQNSNKSVYRTFEPKKNTFYLYIEELSNPNYKLSERSYRTIFGINFSTDIQRFHYLPGTNKIYTFIGFSNQQYLNEALNHQILKSSSKHQKIFIFNTQEEITSNSQIQKDKPKINQDNKITDKTNQQTTASQNNSKNDEFYFSFENTNDNNNSTSNLQAITDRSKPENDQLKSPPKEKSNEVNNKNQINFEPKTISSSKKATDSNEQKQTSAPPRQINQNSNKSVYRTFEPKKNTFYLYIEELSNPNYKLSERSYRTIFGINFSTDIQRFHYLPGTNKIYTFIGFSNQQYLNEALNHQPLKSSSKNQKIFTFNAQEEIAPNSQIQKDKPKINQGEKITDKSNQQIATSQSNSKNDDLHFLTEKSQDKNAKSRDLNTKKVQNQNEIKISSESEIDESENCNNEMKETEIIQILKDENENDNNDENETSLCDDDDDIDDDYDDNYENKYDDN</sequence>
<feature type="compositionally biased region" description="Low complexity" evidence="1">
    <location>
        <begin position="1022"/>
        <end position="1033"/>
    </location>
</feature>
<evidence type="ECO:0000256" key="1">
    <source>
        <dbReference type="SAM" id="MobiDB-lite"/>
    </source>
</evidence>
<feature type="compositionally biased region" description="Polar residues" evidence="1">
    <location>
        <begin position="1080"/>
        <end position="1098"/>
    </location>
</feature>
<feature type="compositionally biased region" description="Polar residues" evidence="1">
    <location>
        <begin position="781"/>
        <end position="795"/>
    </location>
</feature>
<feature type="compositionally biased region" description="Basic and acidic residues" evidence="1">
    <location>
        <begin position="1469"/>
        <end position="1492"/>
    </location>
</feature>
<feature type="compositionally biased region" description="Low complexity" evidence="1">
    <location>
        <begin position="1262"/>
        <end position="1272"/>
    </location>
</feature>
<feature type="compositionally biased region" description="Polar residues" evidence="1">
    <location>
        <begin position="1297"/>
        <end position="1315"/>
    </location>
</feature>
<feature type="compositionally biased region" description="Polar residues" evidence="1">
    <location>
        <begin position="1239"/>
        <end position="1251"/>
    </location>
</feature>
<gene>
    <name evidence="2" type="ORF">M9Y10_033074</name>
</gene>
<evidence type="ECO:0000313" key="2">
    <source>
        <dbReference type="EMBL" id="KAK8838447.1"/>
    </source>
</evidence>
<feature type="region of interest" description="Disordered" evidence="1">
    <location>
        <begin position="781"/>
        <end position="905"/>
    </location>
</feature>
<feature type="compositionally biased region" description="Basic and acidic residues" evidence="1">
    <location>
        <begin position="1518"/>
        <end position="1531"/>
    </location>
</feature>
<feature type="compositionally biased region" description="Polar residues" evidence="1">
    <location>
        <begin position="674"/>
        <end position="689"/>
    </location>
</feature>
<feature type="compositionally biased region" description="Basic and acidic residues" evidence="1">
    <location>
        <begin position="1224"/>
        <end position="1238"/>
    </location>
</feature>
<feature type="compositionally biased region" description="Low complexity" evidence="1">
    <location>
        <begin position="805"/>
        <end position="839"/>
    </location>
</feature>
<feature type="compositionally biased region" description="Polar residues" evidence="1">
    <location>
        <begin position="1323"/>
        <end position="1341"/>
    </location>
</feature>
<comment type="caution">
    <text evidence="2">The sequence shown here is derived from an EMBL/GenBank/DDBJ whole genome shotgun (WGS) entry which is preliminary data.</text>
</comment>
<feature type="compositionally biased region" description="Polar residues" evidence="1">
    <location>
        <begin position="863"/>
        <end position="881"/>
    </location>
</feature>
<feature type="region of interest" description="Disordered" evidence="1">
    <location>
        <begin position="645"/>
        <end position="689"/>
    </location>
</feature>
<feature type="region of interest" description="Disordered" evidence="1">
    <location>
        <begin position="997"/>
        <end position="1124"/>
    </location>
</feature>
<feature type="compositionally biased region" description="Polar residues" evidence="1">
    <location>
        <begin position="889"/>
        <end position="905"/>
    </location>
</feature>
<reference evidence="2 3" key="1">
    <citation type="submission" date="2024-04" db="EMBL/GenBank/DDBJ databases">
        <title>Tritrichomonas musculus Genome.</title>
        <authorList>
            <person name="Alves-Ferreira E."/>
            <person name="Grigg M."/>
            <person name="Lorenzi H."/>
            <person name="Galac M."/>
        </authorList>
    </citation>
    <scope>NUCLEOTIDE SEQUENCE [LARGE SCALE GENOMIC DNA]</scope>
    <source>
        <strain evidence="2 3">EAF2021</strain>
    </source>
</reference>
<dbReference type="Proteomes" id="UP001470230">
    <property type="component" value="Unassembled WGS sequence"/>
</dbReference>
<feature type="compositionally biased region" description="Basic and acidic residues" evidence="1">
    <location>
        <begin position="1065"/>
        <end position="1079"/>
    </location>
</feature>
<feature type="compositionally biased region" description="Polar residues" evidence="1">
    <location>
        <begin position="1106"/>
        <end position="1124"/>
    </location>
</feature>
<evidence type="ECO:0000313" key="3">
    <source>
        <dbReference type="Proteomes" id="UP001470230"/>
    </source>
</evidence>
<name>A0ABR2GWZ5_9EUKA</name>
<feature type="compositionally biased region" description="Polar residues" evidence="1">
    <location>
        <begin position="1456"/>
        <end position="1468"/>
    </location>
</feature>